<dbReference type="AlphaFoldDB" id="A0A0F9JNX3"/>
<accession>A0A0F9JNX3</accession>
<proteinExistence type="predicted"/>
<name>A0A0F9JNX3_9ZZZZ</name>
<dbReference type="EMBL" id="LAZR01010962">
    <property type="protein sequence ID" value="KKM64131.1"/>
    <property type="molecule type" value="Genomic_DNA"/>
</dbReference>
<protein>
    <submittedName>
        <fullName evidence="1">Uncharacterized protein</fullName>
    </submittedName>
</protein>
<evidence type="ECO:0000313" key="1">
    <source>
        <dbReference type="EMBL" id="KKM64131.1"/>
    </source>
</evidence>
<reference evidence="1" key="1">
    <citation type="journal article" date="2015" name="Nature">
        <title>Complex archaea that bridge the gap between prokaryotes and eukaryotes.</title>
        <authorList>
            <person name="Spang A."/>
            <person name="Saw J.H."/>
            <person name="Jorgensen S.L."/>
            <person name="Zaremba-Niedzwiedzka K."/>
            <person name="Martijn J."/>
            <person name="Lind A.E."/>
            <person name="van Eijk R."/>
            <person name="Schleper C."/>
            <person name="Guy L."/>
            <person name="Ettema T.J."/>
        </authorList>
    </citation>
    <scope>NUCLEOTIDE SEQUENCE</scope>
</reference>
<organism evidence="1">
    <name type="scientific">marine sediment metagenome</name>
    <dbReference type="NCBI Taxonomy" id="412755"/>
    <lineage>
        <taxon>unclassified sequences</taxon>
        <taxon>metagenomes</taxon>
        <taxon>ecological metagenomes</taxon>
    </lineage>
</organism>
<comment type="caution">
    <text evidence="1">The sequence shown here is derived from an EMBL/GenBank/DDBJ whole genome shotgun (WGS) entry which is preliminary data.</text>
</comment>
<gene>
    <name evidence="1" type="ORF">LCGC14_1504470</name>
</gene>
<sequence>MAAKQFPKSWPPLVVREFEDFKQAYRVLRDLVRSLDNLRRKVLEVGNDHAVLIDYSISATDSITSGTTQTQAGATVLSSRFNRVTTHGNVDDGIKLPTAVVGREVIILNDTAVADLQVWPATGDAIEAAAVDAVGVTKIGAGVATTYEAVDAITWYITNQHTTP</sequence>